<dbReference type="InterPro" id="IPR000535">
    <property type="entry name" value="MSP_dom"/>
</dbReference>
<evidence type="ECO:0000256" key="4">
    <source>
        <dbReference type="ARBA" id="ARBA00023136"/>
    </source>
</evidence>
<protein>
    <recommendedName>
        <fullName evidence="5">Motile sperm domain-containing protein 3</fullName>
    </recommendedName>
</protein>
<comment type="subcellular location">
    <subcellularLocation>
        <location evidence="1">Membrane</location>
        <topology evidence="1">Multi-pass membrane protein</topology>
    </subcellularLocation>
</comment>
<evidence type="ECO:0000259" key="6">
    <source>
        <dbReference type="Pfam" id="PF00635"/>
    </source>
</evidence>
<proteinExistence type="predicted"/>
<keyword evidence="2" id="KW-0812">Transmembrane</keyword>
<sequence>MSLSIKKIPVFVFPNSLKFYVGSKTTHKQLLTLYNPYDFPVKFKVLCTAPNKYAVIDPEGSIGPRMLVDIVIRHTIPTPANCNITDKFRISMQDHTTKQLLGKRDIEAILMQGEKDNISNDGDFQNVGFTDRGMYLLLAQQTT</sequence>
<feature type="domain" description="MSP" evidence="6">
    <location>
        <begin position="10"/>
        <end position="92"/>
    </location>
</feature>
<gene>
    <name evidence="7" type="ORF">ACAOBT_LOCUS23880</name>
</gene>
<evidence type="ECO:0000256" key="3">
    <source>
        <dbReference type="ARBA" id="ARBA00022989"/>
    </source>
</evidence>
<keyword evidence="8" id="KW-1185">Reference proteome</keyword>
<evidence type="ECO:0000256" key="2">
    <source>
        <dbReference type="ARBA" id="ARBA00022692"/>
    </source>
</evidence>
<dbReference type="InterPro" id="IPR013783">
    <property type="entry name" value="Ig-like_fold"/>
</dbReference>
<dbReference type="GO" id="GO:0016020">
    <property type="term" value="C:membrane"/>
    <property type="evidence" value="ECO:0007669"/>
    <property type="project" value="UniProtKB-SubCell"/>
</dbReference>
<dbReference type="Pfam" id="PF00635">
    <property type="entry name" value="Motile_Sperm"/>
    <property type="match status" value="1"/>
</dbReference>
<dbReference type="GO" id="GO:0005737">
    <property type="term" value="C:cytoplasm"/>
    <property type="evidence" value="ECO:0007669"/>
    <property type="project" value="TreeGrafter"/>
</dbReference>
<dbReference type="FunFam" id="2.60.40.10:FF:000676">
    <property type="entry name" value="motile sperm domain-containing protein 3"/>
    <property type="match status" value="1"/>
</dbReference>
<organism evidence="7 8">
    <name type="scientific">Acanthoscelides obtectus</name>
    <name type="common">Bean weevil</name>
    <name type="synonym">Bruchus obtectus</name>
    <dbReference type="NCBI Taxonomy" id="200917"/>
    <lineage>
        <taxon>Eukaryota</taxon>
        <taxon>Metazoa</taxon>
        <taxon>Ecdysozoa</taxon>
        <taxon>Arthropoda</taxon>
        <taxon>Hexapoda</taxon>
        <taxon>Insecta</taxon>
        <taxon>Pterygota</taxon>
        <taxon>Neoptera</taxon>
        <taxon>Endopterygota</taxon>
        <taxon>Coleoptera</taxon>
        <taxon>Polyphaga</taxon>
        <taxon>Cucujiformia</taxon>
        <taxon>Chrysomeloidea</taxon>
        <taxon>Chrysomelidae</taxon>
        <taxon>Bruchinae</taxon>
        <taxon>Bruchini</taxon>
        <taxon>Acanthoscelides</taxon>
    </lineage>
</organism>
<keyword evidence="4" id="KW-0472">Membrane</keyword>
<evidence type="ECO:0000256" key="5">
    <source>
        <dbReference type="ARBA" id="ARBA00070425"/>
    </source>
</evidence>
<dbReference type="InterPro" id="IPR008962">
    <property type="entry name" value="PapD-like_sf"/>
</dbReference>
<dbReference type="OrthoDB" id="10022288at2759"/>
<accession>A0A9P0LSV5</accession>
<dbReference type="Gene3D" id="2.60.40.10">
    <property type="entry name" value="Immunoglobulins"/>
    <property type="match status" value="1"/>
</dbReference>
<reference evidence="7" key="1">
    <citation type="submission" date="2022-03" db="EMBL/GenBank/DDBJ databases">
        <authorList>
            <person name="Sayadi A."/>
        </authorList>
    </citation>
    <scope>NUCLEOTIDE SEQUENCE</scope>
</reference>
<keyword evidence="3" id="KW-1133">Transmembrane helix</keyword>
<dbReference type="PANTHER" id="PTHR34441:SF1">
    <property type="entry name" value="MOTILE SPERM DOMAIN-CONTAINING 1"/>
    <property type="match status" value="1"/>
</dbReference>
<dbReference type="SUPFAM" id="SSF49354">
    <property type="entry name" value="PapD-like"/>
    <property type="match status" value="1"/>
</dbReference>
<evidence type="ECO:0000313" key="8">
    <source>
        <dbReference type="Proteomes" id="UP001152888"/>
    </source>
</evidence>
<dbReference type="Proteomes" id="UP001152888">
    <property type="component" value="Unassembled WGS sequence"/>
</dbReference>
<evidence type="ECO:0000256" key="1">
    <source>
        <dbReference type="ARBA" id="ARBA00004141"/>
    </source>
</evidence>
<dbReference type="InterPro" id="IPR039283">
    <property type="entry name" value="MOSPD1/3"/>
</dbReference>
<dbReference type="EMBL" id="CAKOFQ010007297">
    <property type="protein sequence ID" value="CAH1997668.1"/>
    <property type="molecule type" value="Genomic_DNA"/>
</dbReference>
<dbReference type="AlphaFoldDB" id="A0A9P0LSV5"/>
<evidence type="ECO:0000313" key="7">
    <source>
        <dbReference type="EMBL" id="CAH1997668.1"/>
    </source>
</evidence>
<name>A0A9P0LSV5_ACAOB</name>
<comment type="caution">
    <text evidence="7">The sequence shown here is derived from an EMBL/GenBank/DDBJ whole genome shotgun (WGS) entry which is preliminary data.</text>
</comment>
<dbReference type="PANTHER" id="PTHR34441">
    <property type="entry name" value="MOTILE SPERM DOMAIN-CONTAINING PROTEIN 1"/>
    <property type="match status" value="1"/>
</dbReference>